<evidence type="ECO:0000313" key="3">
    <source>
        <dbReference type="Proteomes" id="UP001179647"/>
    </source>
</evidence>
<evidence type="ECO:0000259" key="1">
    <source>
        <dbReference type="Pfam" id="PF00903"/>
    </source>
</evidence>
<proteinExistence type="predicted"/>
<dbReference type="Pfam" id="PF00903">
    <property type="entry name" value="Glyoxalase"/>
    <property type="match status" value="1"/>
</dbReference>
<accession>A0AAF0CTX1</accession>
<keyword evidence="3" id="KW-1185">Reference proteome</keyword>
<gene>
    <name evidence="2" type="ORF">OL234_07625</name>
</gene>
<dbReference type="InterPro" id="IPR004360">
    <property type="entry name" value="Glyas_Fos-R_dOase_dom"/>
</dbReference>
<dbReference type="Proteomes" id="UP001179647">
    <property type="component" value="Chromosome"/>
</dbReference>
<dbReference type="InterPro" id="IPR029068">
    <property type="entry name" value="Glyas_Bleomycin-R_OHBP_Dase"/>
</dbReference>
<dbReference type="KEGG" id="vie:OL234_07625"/>
<dbReference type="AlphaFoldDB" id="A0AAF0CTX1"/>
<dbReference type="Gene3D" id="3.10.180.10">
    <property type="entry name" value="2,3-Dihydroxybiphenyl 1,2-Dioxygenase, domain 1"/>
    <property type="match status" value="2"/>
</dbReference>
<dbReference type="PANTHER" id="PTHR43279:SF1">
    <property type="entry name" value="CATECHOL-2,3-DIOXYGENASE"/>
    <property type="match status" value="1"/>
</dbReference>
<feature type="domain" description="Glyoxalase/fosfomycin resistance/dioxygenase" evidence="1">
    <location>
        <begin position="155"/>
        <end position="248"/>
    </location>
</feature>
<dbReference type="EMBL" id="CP110232">
    <property type="protein sequence ID" value="WEG72848.1"/>
    <property type="molecule type" value="Genomic_DNA"/>
</dbReference>
<reference evidence="2" key="1">
    <citation type="submission" date="2022-10" db="EMBL/GenBank/DDBJ databases">
        <title>Vagococcus sp. isolated from poultry meat.</title>
        <authorList>
            <person name="Johansson P."/>
            <person name="Bjorkroth J."/>
        </authorList>
    </citation>
    <scope>NUCLEOTIDE SEQUENCE</scope>
    <source>
        <strain evidence="2">STAA11</strain>
    </source>
</reference>
<evidence type="ECO:0000313" key="2">
    <source>
        <dbReference type="EMBL" id="WEG72848.1"/>
    </source>
</evidence>
<sequence>MAYQLEKGTVLDVISLRVNNIEDEITFFKKVLHLDVLLEENGIVYLGFKTANKTLISLYEDIEGIENNHGCHVLRHYKLSIKDQETFKQLIELVQAIDYEMKLSKDDKGRIREVELMDPENNLIRIGLPEEELQTDKVKVFPGTVITKQKYRLQLQTVKVNVAELEESLLFYRDILGFVIYEEVTDKIYRLSAGGASHQLVLFAKDSVTQADFDDQFYGLDYIAFKLPNFKALDYLQQHLSTEGFSFYYNKGKEILQVDDPNGIHLWFYVTSW</sequence>
<protein>
    <submittedName>
        <fullName evidence="2">VOC family protein</fullName>
    </submittedName>
</protein>
<organism evidence="2 3">
    <name type="scientific">Vagococcus intermedius</name>
    <dbReference type="NCBI Taxonomy" id="2991418"/>
    <lineage>
        <taxon>Bacteria</taxon>
        <taxon>Bacillati</taxon>
        <taxon>Bacillota</taxon>
        <taxon>Bacilli</taxon>
        <taxon>Lactobacillales</taxon>
        <taxon>Enterococcaceae</taxon>
        <taxon>Vagococcus</taxon>
    </lineage>
</organism>
<name>A0AAF0CTX1_9ENTE</name>
<dbReference type="RefSeq" id="WP_275468651.1">
    <property type="nucleotide sequence ID" value="NZ_CP110232.1"/>
</dbReference>
<dbReference type="SUPFAM" id="SSF54593">
    <property type="entry name" value="Glyoxalase/Bleomycin resistance protein/Dihydroxybiphenyl dioxygenase"/>
    <property type="match status" value="2"/>
</dbReference>
<dbReference type="PANTHER" id="PTHR43279">
    <property type="entry name" value="CATECHOL-2,3-DIOXYGENASE"/>
    <property type="match status" value="1"/>
</dbReference>